<dbReference type="InParanoid" id="D2W4B8"/>
<feature type="coiled-coil region" evidence="1">
    <location>
        <begin position="208"/>
        <end position="235"/>
    </location>
</feature>
<evidence type="ECO:0000313" key="3">
    <source>
        <dbReference type="EMBL" id="EFC36083.1"/>
    </source>
</evidence>
<dbReference type="RefSeq" id="XP_002668827.1">
    <property type="nucleotide sequence ID" value="XM_002668781.1"/>
</dbReference>
<feature type="region of interest" description="Disordered" evidence="2">
    <location>
        <begin position="169"/>
        <end position="192"/>
    </location>
</feature>
<sequence length="737" mass="86966">MSDDNLSVVSGNTTLMIDDEIQDETLKSFLQCNCKTCLEMYHKSSSDDIHSIHSKANLSSIHNHHHHEASHNHHHLHCDDLSSHHFSHHHHSILVDDQQHKSDRDILSNLDALTVMSVHTTRSHPMFPSNIYDDCLSEQDDIEEGRRSFHKLTNNFKFNDDLEFNDDEVDDKKKPFSKSEKETFDEFDSEKKLDESLNTTRRRTIQHVEDDFMNIDNEEETIERVEEEMELIIDDNIEEEEPVKEEEEICLEFEDLKSECRNETVPELEFEEDEEINKKECIQQEGLQFQEDELVNDNVSTGHVEQHDEIVTYLDEEVESIVGEECKLANNYDDEEQLNASELDTKEEQLIVQSPIIEIDQYEGDEIENQTLVDTNQDLIETNVLETVVQDRMEDDDISIEISIEDFPEIIQPIQDCEEIILENNQFKEKSEIIECFINGYLERRRFNANRELLNNIQARWRQNSVKMEMNKVVEMFKIIQTLVQSAFIRKDMFKLKNTIEPMKTICKGTSVRNDMKNKFEMIETIQSLLRGEIYRKYLQNEKNNQMITDDFCYSPNTMFDNIPSSPVQLEKIEHTKRTAIQVSERNSDDERVKFFPPPLPKPFRLSSKENPLKKPKKEPKIEKELVIYNSKPIQNYGKISMIRHEIKRKNDEFYFDQIEETRDEEAKQLNTNEEEEEPIIVIQPKKKMKMSKPSQSSTPIFKRLDLTDDEIDQLILQKDKLFKLEGETKILKEKEE</sequence>
<dbReference type="EMBL" id="GG738946">
    <property type="protein sequence ID" value="EFC36083.1"/>
    <property type="molecule type" value="Genomic_DNA"/>
</dbReference>
<organism evidence="4">
    <name type="scientific">Naegleria gruberi</name>
    <name type="common">Amoeba</name>
    <dbReference type="NCBI Taxonomy" id="5762"/>
    <lineage>
        <taxon>Eukaryota</taxon>
        <taxon>Discoba</taxon>
        <taxon>Heterolobosea</taxon>
        <taxon>Tetramitia</taxon>
        <taxon>Eutetramitia</taxon>
        <taxon>Vahlkampfiidae</taxon>
        <taxon>Naegleria</taxon>
    </lineage>
</organism>
<accession>D2W4B8</accession>
<feature type="region of interest" description="Disordered" evidence="2">
    <location>
        <begin position="584"/>
        <end position="619"/>
    </location>
</feature>
<name>D2W4B8_NAEGR</name>
<dbReference type="GeneID" id="8859803"/>
<dbReference type="AlphaFoldDB" id="D2W4B8"/>
<feature type="compositionally biased region" description="Basic and acidic residues" evidence="2">
    <location>
        <begin position="607"/>
        <end position="619"/>
    </location>
</feature>
<dbReference type="KEGG" id="ngr:NAEGRDRAFT_76249"/>
<evidence type="ECO:0000256" key="1">
    <source>
        <dbReference type="SAM" id="Coils"/>
    </source>
</evidence>
<gene>
    <name evidence="3" type="ORF">NAEGRDRAFT_76249</name>
</gene>
<evidence type="ECO:0000256" key="2">
    <source>
        <dbReference type="SAM" id="MobiDB-lite"/>
    </source>
</evidence>
<keyword evidence="1" id="KW-0175">Coiled coil</keyword>
<reference evidence="3 4" key="1">
    <citation type="journal article" date="2010" name="Cell">
        <title>The genome of Naegleria gruberi illuminates early eukaryotic versatility.</title>
        <authorList>
            <person name="Fritz-Laylin L.K."/>
            <person name="Prochnik S.E."/>
            <person name="Ginger M.L."/>
            <person name="Dacks J.B."/>
            <person name="Carpenter M.L."/>
            <person name="Field M.C."/>
            <person name="Kuo A."/>
            <person name="Paredez A."/>
            <person name="Chapman J."/>
            <person name="Pham J."/>
            <person name="Shu S."/>
            <person name="Neupane R."/>
            <person name="Cipriano M."/>
            <person name="Mancuso J."/>
            <person name="Tu H."/>
            <person name="Salamov A."/>
            <person name="Lindquist E."/>
            <person name="Shapiro H."/>
            <person name="Lucas S."/>
            <person name="Grigoriev I.V."/>
            <person name="Cande W.Z."/>
            <person name="Fulton C."/>
            <person name="Rokhsar D.S."/>
            <person name="Dawson S.C."/>
        </authorList>
    </citation>
    <scope>NUCLEOTIDE SEQUENCE [LARGE SCALE GENOMIC DNA]</scope>
    <source>
        <strain evidence="3 4">NEG-M</strain>
    </source>
</reference>
<dbReference type="VEuPathDB" id="AmoebaDB:NAEGRDRAFT_76249"/>
<evidence type="ECO:0000313" key="4">
    <source>
        <dbReference type="Proteomes" id="UP000006671"/>
    </source>
</evidence>
<dbReference type="Proteomes" id="UP000006671">
    <property type="component" value="Unassembled WGS sequence"/>
</dbReference>
<proteinExistence type="predicted"/>
<protein>
    <submittedName>
        <fullName evidence="3">Predicted protein</fullName>
    </submittedName>
</protein>
<keyword evidence="4" id="KW-1185">Reference proteome</keyword>
<feature type="compositionally biased region" description="Basic and acidic residues" evidence="2">
    <location>
        <begin position="170"/>
        <end position="192"/>
    </location>
</feature>